<feature type="compositionally biased region" description="Polar residues" evidence="1">
    <location>
        <begin position="676"/>
        <end position="704"/>
    </location>
</feature>
<proteinExistence type="predicted"/>
<feature type="compositionally biased region" description="Basic and acidic residues" evidence="1">
    <location>
        <begin position="57"/>
        <end position="71"/>
    </location>
</feature>
<dbReference type="HOGENOM" id="CLU_335861_0_0_1"/>
<feature type="region of interest" description="Disordered" evidence="1">
    <location>
        <begin position="634"/>
        <end position="653"/>
    </location>
</feature>
<protein>
    <submittedName>
        <fullName evidence="2">Uncharacterized protein</fullName>
    </submittedName>
</protein>
<evidence type="ECO:0000313" key="2">
    <source>
        <dbReference type="EMBL" id="CCE34792.1"/>
    </source>
</evidence>
<keyword evidence="3" id="KW-1185">Reference proteome</keyword>
<feature type="region of interest" description="Disordered" evidence="1">
    <location>
        <begin position="813"/>
        <end position="849"/>
    </location>
</feature>
<dbReference type="Proteomes" id="UP000016801">
    <property type="component" value="Unassembled WGS sequence"/>
</dbReference>
<sequence>MTTPGTDRAERTALETPRPRLKRRIDQLDDDRSDDGQTRPTRKAPRKATQTRKRGTTHADNESPHESMSIRDLSKPYLLTVTKLQLKAVKTNWSTGSNRQLDADRVSKLKNVFKKDGLKRTEPENWLLCVCNAADISKLWPDENLLNRGHCSEVMPFIEVLNGQHRIAALRDYVSDTGNDEADLWWMCELYNQETLPKHLSQIMRFNPTEPTISARLNHAQVWMELVNITSPAGDDRNSEEEQSMNLDYSLIEAIRIVCKVELPSRRLATLWNNRPWRRVITQWCQTRLGMDTFATSFTAWTAGLRIDEYFFEMMDSTLNTLRSLPLDTAIHVSSSDWDQLADMYETAEDQTPDVLSTFYESAGSKRTRSGGLLTSLSDAEYDAFYQHMKTANHYTFPRPHRISRSHIQAMVQVLHHVIAWIDPEMITTLLQQSRGAQSKPLIRTYLRDALGNFARSNGMPNFRASEEQAIAMQKSILEFAREQADEFLNCPVVPTFFTGASAPDLTTTNYTTRFTYIVWTKLLHFMREYLPNVTGSPTLTFRQEWDSMADTLPTLSELPGHLCRIIANAKDPAAKAMVASALQEALATIRKPVRGQGASETVKSDSATYSTGTSLEAASELLPTIEIMSRRDDQTPITGQSPADRSATYSTGTSLEAASELLPTIEIMSRRDDQTPVTGQSPADRSVSSSCKMITSMQRQNARGSADETDDTGFHRDWSRSPALDDSHGMESLREPSSLDPALWPDQPTKDCEDMPPVPAGAKVSTASFTSKSLPQPKMSQDSAVRRGNSKTKLSLSKPYYNVHARMYKTKNHLGGGKGVASDQGASFGPAPPSQGFKARFQNLPKSK</sequence>
<evidence type="ECO:0000256" key="1">
    <source>
        <dbReference type="SAM" id="MobiDB-lite"/>
    </source>
</evidence>
<accession>M1VZB4</accession>
<evidence type="ECO:0000313" key="3">
    <source>
        <dbReference type="Proteomes" id="UP000016801"/>
    </source>
</evidence>
<feature type="region of interest" description="Disordered" evidence="1">
    <location>
        <begin position="671"/>
        <end position="797"/>
    </location>
</feature>
<dbReference type="VEuPathDB" id="FungiDB:CPUR_08728"/>
<reference evidence="2 3" key="1">
    <citation type="journal article" date="2013" name="PLoS Genet.">
        <title>Plant-symbiotic fungi as chemical engineers: Multi-genome analysis of the Clavicipitaceae reveals dynamics of alkaloid loci.</title>
        <authorList>
            <person name="Schardl C.L."/>
            <person name="Young C.A."/>
            <person name="Hesse U."/>
            <person name="Amyotte S.G."/>
            <person name="Andreeva K."/>
            <person name="Calie P.J."/>
            <person name="Fleetwood D.J."/>
            <person name="Haws D.C."/>
            <person name="Moore N."/>
            <person name="Oeser B."/>
            <person name="Panaccione D.G."/>
            <person name="Schweri K.K."/>
            <person name="Voisey C.R."/>
            <person name="Farman M.L."/>
            <person name="Jaromczyk J.W."/>
            <person name="Roe B.A."/>
            <person name="O'Sullivan D.M."/>
            <person name="Scott B."/>
            <person name="Tudzynski P."/>
            <person name="An Z."/>
            <person name="Arnaoudova E.G."/>
            <person name="Bullock C.T."/>
            <person name="Charlton N.D."/>
            <person name="Chen L."/>
            <person name="Cox M."/>
            <person name="Dinkins R.D."/>
            <person name="Florea S."/>
            <person name="Glenn A.E."/>
            <person name="Gordon A."/>
            <person name="Gueldener U."/>
            <person name="Harris D.R."/>
            <person name="Hollin W."/>
            <person name="Jaromczyk J."/>
            <person name="Johnson R.D."/>
            <person name="Khan A.K."/>
            <person name="Leistner E."/>
            <person name="Leuchtmann A."/>
            <person name="Li C."/>
            <person name="Liu J."/>
            <person name="Liu J."/>
            <person name="Liu M."/>
            <person name="Mace W."/>
            <person name="Machado C."/>
            <person name="Nagabhyru P."/>
            <person name="Pan J."/>
            <person name="Schmid J."/>
            <person name="Sugawara K."/>
            <person name="Steiner U."/>
            <person name="Takach J.E."/>
            <person name="Tanaka E."/>
            <person name="Webb J.S."/>
            <person name="Wilson E.V."/>
            <person name="Wiseman J.L."/>
            <person name="Yoshida R."/>
            <person name="Zeng Z."/>
        </authorList>
    </citation>
    <scope>NUCLEOTIDE SEQUENCE [LARGE SCALE GENOMIC DNA]</scope>
    <source>
        <strain evidence="2 3">20.1</strain>
    </source>
</reference>
<feature type="compositionally biased region" description="Polar residues" evidence="1">
    <location>
        <begin position="766"/>
        <end position="784"/>
    </location>
</feature>
<dbReference type="EMBL" id="CAGA01000116">
    <property type="protein sequence ID" value="CCE34792.1"/>
    <property type="molecule type" value="Genomic_DNA"/>
</dbReference>
<gene>
    <name evidence="2" type="ORF">CPUR_08728</name>
</gene>
<dbReference type="eggNOG" id="ENOG502SW3I">
    <property type="taxonomic scope" value="Eukaryota"/>
</dbReference>
<comment type="caution">
    <text evidence="2">The sequence shown here is derived from an EMBL/GenBank/DDBJ whole genome shotgun (WGS) entry which is preliminary data.</text>
</comment>
<name>M1VZB4_CLAP2</name>
<dbReference type="OrthoDB" id="5152434at2759"/>
<feature type="compositionally biased region" description="Polar residues" evidence="1">
    <location>
        <begin position="636"/>
        <end position="653"/>
    </location>
</feature>
<dbReference type="AlphaFoldDB" id="M1VZB4"/>
<feature type="compositionally biased region" description="Basic and acidic residues" evidence="1">
    <location>
        <begin position="713"/>
        <end position="735"/>
    </location>
</feature>
<organism evidence="2 3">
    <name type="scientific">Claviceps purpurea (strain 20.1)</name>
    <name type="common">Ergot fungus</name>
    <name type="synonym">Sphacelia segetum</name>
    <dbReference type="NCBI Taxonomy" id="1111077"/>
    <lineage>
        <taxon>Eukaryota</taxon>
        <taxon>Fungi</taxon>
        <taxon>Dikarya</taxon>
        <taxon>Ascomycota</taxon>
        <taxon>Pezizomycotina</taxon>
        <taxon>Sordariomycetes</taxon>
        <taxon>Hypocreomycetidae</taxon>
        <taxon>Hypocreales</taxon>
        <taxon>Clavicipitaceae</taxon>
        <taxon>Claviceps</taxon>
    </lineage>
</organism>
<feature type="region of interest" description="Disordered" evidence="1">
    <location>
        <begin position="1"/>
        <end position="71"/>
    </location>
</feature>
<feature type="compositionally biased region" description="Basic residues" evidence="1">
    <location>
        <begin position="40"/>
        <end position="56"/>
    </location>
</feature>